<gene>
    <name evidence="2" type="ORF">IAB12_02620</name>
</gene>
<evidence type="ECO:0000313" key="2">
    <source>
        <dbReference type="EMBL" id="HIV98657.1"/>
    </source>
</evidence>
<dbReference type="AlphaFoldDB" id="A0A9D1PSS1"/>
<accession>A0A9D1PSS1</accession>
<dbReference type="Proteomes" id="UP000823936">
    <property type="component" value="Unassembled WGS sequence"/>
</dbReference>
<sequence length="71" mass="8361">MRRSTKTALSVAFLIIFMSIGFSLLLITFTGSRLLVFAIFLIYLFVLYFLILTTRRFFLALRESEKKDEEK</sequence>
<evidence type="ECO:0000256" key="1">
    <source>
        <dbReference type="SAM" id="Phobius"/>
    </source>
</evidence>
<keyword evidence="1" id="KW-0812">Transmembrane</keyword>
<proteinExistence type="predicted"/>
<protein>
    <submittedName>
        <fullName evidence="2">Uncharacterized protein</fullName>
    </submittedName>
</protein>
<evidence type="ECO:0000313" key="3">
    <source>
        <dbReference type="Proteomes" id="UP000823936"/>
    </source>
</evidence>
<organism evidence="2 3">
    <name type="scientific">Candidatus Ornithospirochaeta avicola</name>
    <dbReference type="NCBI Taxonomy" id="2840896"/>
    <lineage>
        <taxon>Bacteria</taxon>
        <taxon>Pseudomonadati</taxon>
        <taxon>Spirochaetota</taxon>
        <taxon>Spirochaetia</taxon>
        <taxon>Spirochaetales</taxon>
        <taxon>Spirochaetaceae</taxon>
        <taxon>Spirochaetaceae incertae sedis</taxon>
        <taxon>Candidatus Ornithospirochaeta</taxon>
    </lineage>
</organism>
<reference evidence="2" key="2">
    <citation type="submission" date="2021-04" db="EMBL/GenBank/DDBJ databases">
        <authorList>
            <person name="Gilroy R."/>
        </authorList>
    </citation>
    <scope>NUCLEOTIDE SEQUENCE</scope>
    <source>
        <strain evidence="2">Gambia11-129</strain>
    </source>
</reference>
<feature type="transmembrane region" description="Helical" evidence="1">
    <location>
        <begin position="34"/>
        <end position="52"/>
    </location>
</feature>
<keyword evidence="1" id="KW-0472">Membrane</keyword>
<reference evidence="2" key="1">
    <citation type="journal article" date="2021" name="PeerJ">
        <title>Extensive microbial diversity within the chicken gut microbiome revealed by metagenomics and culture.</title>
        <authorList>
            <person name="Gilroy R."/>
            <person name="Ravi A."/>
            <person name="Getino M."/>
            <person name="Pursley I."/>
            <person name="Horton D.L."/>
            <person name="Alikhan N.F."/>
            <person name="Baker D."/>
            <person name="Gharbi K."/>
            <person name="Hall N."/>
            <person name="Watson M."/>
            <person name="Adriaenssens E.M."/>
            <person name="Foster-Nyarko E."/>
            <person name="Jarju S."/>
            <person name="Secka A."/>
            <person name="Antonio M."/>
            <person name="Oren A."/>
            <person name="Chaudhuri R.R."/>
            <person name="La Ragione R."/>
            <person name="Hildebrand F."/>
            <person name="Pallen M.J."/>
        </authorList>
    </citation>
    <scope>NUCLEOTIDE SEQUENCE</scope>
    <source>
        <strain evidence="2">Gambia11-129</strain>
    </source>
</reference>
<dbReference type="EMBL" id="DXHU01000011">
    <property type="protein sequence ID" value="HIV98657.1"/>
    <property type="molecule type" value="Genomic_DNA"/>
</dbReference>
<keyword evidence="1" id="KW-1133">Transmembrane helix</keyword>
<feature type="transmembrane region" description="Helical" evidence="1">
    <location>
        <begin position="7"/>
        <end position="28"/>
    </location>
</feature>
<comment type="caution">
    <text evidence="2">The sequence shown here is derived from an EMBL/GenBank/DDBJ whole genome shotgun (WGS) entry which is preliminary data.</text>
</comment>
<name>A0A9D1PSS1_9SPIO</name>